<dbReference type="PANTHER" id="PTHR47123:SF25">
    <property type="entry name" value="F-BOX PROTEIN"/>
    <property type="match status" value="1"/>
</dbReference>
<dbReference type="InterPro" id="IPR001810">
    <property type="entry name" value="F-box_dom"/>
</dbReference>
<comment type="caution">
    <text evidence="2">The sequence shown here is derived from an EMBL/GenBank/DDBJ whole genome shotgun (WGS) entry which is preliminary data.</text>
</comment>
<name>A0A178V614_ARATH</name>
<dbReference type="Gene3D" id="1.20.1280.50">
    <property type="match status" value="1"/>
</dbReference>
<dbReference type="SMART" id="SM00256">
    <property type="entry name" value="FBOX"/>
    <property type="match status" value="1"/>
</dbReference>
<evidence type="ECO:0000313" key="2">
    <source>
        <dbReference type="EMBL" id="OAP01650.1"/>
    </source>
</evidence>
<protein>
    <recommendedName>
        <fullName evidence="1">F-box domain-containing protein</fullName>
    </recommendedName>
</protein>
<dbReference type="Pfam" id="PF00646">
    <property type="entry name" value="F-box"/>
    <property type="match status" value="1"/>
</dbReference>
<dbReference type="EMBL" id="LUHQ01000003">
    <property type="protein sequence ID" value="OAP01650.1"/>
    <property type="molecule type" value="Genomic_DNA"/>
</dbReference>
<evidence type="ECO:0000313" key="3">
    <source>
        <dbReference type="Proteomes" id="UP000078284"/>
    </source>
</evidence>
<organism evidence="2 3">
    <name type="scientific">Arabidopsis thaliana</name>
    <name type="common">Mouse-ear cress</name>
    <dbReference type="NCBI Taxonomy" id="3702"/>
    <lineage>
        <taxon>Eukaryota</taxon>
        <taxon>Viridiplantae</taxon>
        <taxon>Streptophyta</taxon>
        <taxon>Embryophyta</taxon>
        <taxon>Tracheophyta</taxon>
        <taxon>Spermatophyta</taxon>
        <taxon>Magnoliopsida</taxon>
        <taxon>eudicotyledons</taxon>
        <taxon>Gunneridae</taxon>
        <taxon>Pentapetalae</taxon>
        <taxon>rosids</taxon>
        <taxon>malvids</taxon>
        <taxon>Brassicales</taxon>
        <taxon>Brassicaceae</taxon>
        <taxon>Camelineae</taxon>
        <taxon>Arabidopsis</taxon>
    </lineage>
</organism>
<dbReference type="SUPFAM" id="SSF81383">
    <property type="entry name" value="F-box domain"/>
    <property type="match status" value="1"/>
</dbReference>
<feature type="domain" description="F-box" evidence="1">
    <location>
        <begin position="10"/>
        <end position="51"/>
    </location>
</feature>
<accession>A0A178V614</accession>
<dbReference type="InterPro" id="IPR036047">
    <property type="entry name" value="F-box-like_dom_sf"/>
</dbReference>
<dbReference type="PANTHER" id="PTHR47123">
    <property type="entry name" value="F-BOX PROTEIN SKIP23"/>
    <property type="match status" value="1"/>
</dbReference>
<evidence type="ECO:0000259" key="1">
    <source>
        <dbReference type="SMART" id="SM00256"/>
    </source>
</evidence>
<proteinExistence type="predicted"/>
<dbReference type="AlphaFoldDB" id="A0A178V614"/>
<sequence>MEKTDQWSDLPEELLDLIANRYSSNIDVLRIRSICKSWRSAVAMSKERLQFRFERYLPTSNKKIKAHLSPTTFFRITFPSSCPNKGWLVRTRQASKMYRKITLLCPLSGKRITRSHQTLDLLKVGVSEIRQSYEIQIFDGLKDEKKALDSEIFSNYIKNSDKIPSGVFFRVAFLDNIFFAVNYHDNKIWCCKNREGSRSWTKIKNQVEDFSDIILHMGRIYAVDLKGAIWWISLSQLTIVQQTSSTPLDYYKYDSCQDTRLVEYCGDLCIVHELSITRNHIQRTVGFKVYKMDEDLAEWVEVSSLGDNTLIVACNSCFTVVASEYHGCLKNSIYFSYYDVKKAENIKVFKLDDGSIIQRTDMSSQSCFHMFSLPFPNY</sequence>
<dbReference type="InterPro" id="IPR051304">
    <property type="entry name" value="SCF_F-box_domain"/>
</dbReference>
<dbReference type="ExpressionAtlas" id="A0A178V614">
    <property type="expression patterns" value="baseline and differential"/>
</dbReference>
<gene>
    <name evidence="2" type="ordered locus">AXX17_At3g27790</name>
</gene>
<dbReference type="Proteomes" id="UP000078284">
    <property type="component" value="Chromosome 3"/>
</dbReference>
<dbReference type="InterPro" id="IPR005174">
    <property type="entry name" value="KIB1-4_b-propeller"/>
</dbReference>
<reference evidence="3" key="1">
    <citation type="journal article" date="2016" name="Proc. Natl. Acad. Sci. U.S.A.">
        <title>Chromosome-level assembly of Arabidopsis thaliana Ler reveals the extent of translocation and inversion polymorphisms.</title>
        <authorList>
            <person name="Zapata L."/>
            <person name="Ding J."/>
            <person name="Willing E.M."/>
            <person name="Hartwig B."/>
            <person name="Bezdan D."/>
            <person name="Jiao W.B."/>
            <person name="Patel V."/>
            <person name="Velikkakam James G."/>
            <person name="Koornneef M."/>
            <person name="Ossowski S."/>
            <person name="Schneeberger K."/>
        </authorList>
    </citation>
    <scope>NUCLEOTIDE SEQUENCE [LARGE SCALE GENOMIC DNA]</scope>
    <source>
        <strain evidence="3">cv. Landsberg erecta</strain>
    </source>
</reference>
<dbReference type="Pfam" id="PF03478">
    <property type="entry name" value="Beta-prop_KIB1-4"/>
    <property type="match status" value="1"/>
</dbReference>